<protein>
    <submittedName>
        <fullName evidence="1">Uncharacterized protein</fullName>
    </submittedName>
</protein>
<organism evidence="1">
    <name type="scientific">Ixodes ricinus</name>
    <name type="common">Common tick</name>
    <name type="synonym">Acarus ricinus</name>
    <dbReference type="NCBI Taxonomy" id="34613"/>
    <lineage>
        <taxon>Eukaryota</taxon>
        <taxon>Metazoa</taxon>
        <taxon>Ecdysozoa</taxon>
        <taxon>Arthropoda</taxon>
        <taxon>Chelicerata</taxon>
        <taxon>Arachnida</taxon>
        <taxon>Acari</taxon>
        <taxon>Parasitiformes</taxon>
        <taxon>Ixodida</taxon>
        <taxon>Ixodoidea</taxon>
        <taxon>Ixodidae</taxon>
        <taxon>Ixodinae</taxon>
        <taxon>Ixodes</taxon>
    </lineage>
</organism>
<dbReference type="EMBL" id="GEGO01004734">
    <property type="protein sequence ID" value="JAR90670.1"/>
    <property type="molecule type" value="Transcribed_RNA"/>
</dbReference>
<evidence type="ECO:0000313" key="1">
    <source>
        <dbReference type="EMBL" id="JAR90670.1"/>
    </source>
</evidence>
<sequence length="98" mass="11233">NLLLLSQLVYLSSSIYPWSHDLPPLINRRRAPRFSFPTGQPISAELRGHAFILASQNSEHLAKECFTLTIHTTRLFFVCTLRQRKVGRPQWASGVIRC</sequence>
<proteinExistence type="predicted"/>
<name>A0A147BIQ7_IXORI</name>
<accession>A0A147BIQ7</accession>
<feature type="non-terminal residue" evidence="1">
    <location>
        <position position="1"/>
    </location>
</feature>
<dbReference type="AlphaFoldDB" id="A0A147BIQ7"/>
<reference evidence="1" key="1">
    <citation type="journal article" date="2018" name="PLoS Negl. Trop. Dis.">
        <title>Sialome diversity of ticks revealed by RNAseq of single tick salivary glands.</title>
        <authorList>
            <person name="Perner J."/>
            <person name="Kropackova S."/>
            <person name="Kopacek P."/>
            <person name="Ribeiro J.M."/>
        </authorList>
    </citation>
    <scope>NUCLEOTIDE SEQUENCE</scope>
    <source>
        <strain evidence="1">Siblings of single egg batch collected in Ceske Budejovice</strain>
        <tissue evidence="1">Salivary glands</tissue>
    </source>
</reference>